<dbReference type="OrthoDB" id="2664381at2759"/>
<dbReference type="RefSeq" id="XP_041194522.1">
    <property type="nucleotide sequence ID" value="XM_041335346.1"/>
</dbReference>
<sequence length="94" mass="10506">MPGSLEGRYIKLEGKSLHTTFVSISYPHSLSTVISGQDFQVPSGRVPAGIYISINVDSRRRWKSATRVLSSDRSVVWGDTVTLYSPWRFSDASR</sequence>
<gene>
    <name evidence="1" type="ORF">BJ212DRAFT_1346630</name>
</gene>
<dbReference type="GeneID" id="64629363"/>
<organism evidence="1 2">
    <name type="scientific">Suillus subaureus</name>
    <dbReference type="NCBI Taxonomy" id="48587"/>
    <lineage>
        <taxon>Eukaryota</taxon>
        <taxon>Fungi</taxon>
        <taxon>Dikarya</taxon>
        <taxon>Basidiomycota</taxon>
        <taxon>Agaricomycotina</taxon>
        <taxon>Agaricomycetes</taxon>
        <taxon>Agaricomycetidae</taxon>
        <taxon>Boletales</taxon>
        <taxon>Suillineae</taxon>
        <taxon>Suillaceae</taxon>
        <taxon>Suillus</taxon>
    </lineage>
</organism>
<accession>A0A9P7EEE5</accession>
<feature type="non-terminal residue" evidence="1">
    <location>
        <position position="94"/>
    </location>
</feature>
<keyword evidence="2" id="KW-1185">Reference proteome</keyword>
<proteinExistence type="predicted"/>
<protein>
    <submittedName>
        <fullName evidence="1">Uncharacterized protein</fullName>
    </submittedName>
</protein>
<comment type="caution">
    <text evidence="1">The sequence shown here is derived from an EMBL/GenBank/DDBJ whole genome shotgun (WGS) entry which is preliminary data.</text>
</comment>
<name>A0A9P7EEE5_9AGAM</name>
<reference evidence="1" key="1">
    <citation type="journal article" date="2020" name="New Phytol.">
        <title>Comparative genomics reveals dynamic genome evolution in host specialist ectomycorrhizal fungi.</title>
        <authorList>
            <person name="Lofgren L.A."/>
            <person name="Nguyen N.H."/>
            <person name="Vilgalys R."/>
            <person name="Ruytinx J."/>
            <person name="Liao H.L."/>
            <person name="Branco S."/>
            <person name="Kuo A."/>
            <person name="LaButti K."/>
            <person name="Lipzen A."/>
            <person name="Andreopoulos W."/>
            <person name="Pangilinan J."/>
            <person name="Riley R."/>
            <person name="Hundley H."/>
            <person name="Na H."/>
            <person name="Barry K."/>
            <person name="Grigoriev I.V."/>
            <person name="Stajich J.E."/>
            <person name="Kennedy P.G."/>
        </authorList>
    </citation>
    <scope>NUCLEOTIDE SEQUENCE</scope>
    <source>
        <strain evidence="1">MN1</strain>
    </source>
</reference>
<dbReference type="AlphaFoldDB" id="A0A9P7EEE5"/>
<dbReference type="Proteomes" id="UP000807769">
    <property type="component" value="Unassembled WGS sequence"/>
</dbReference>
<evidence type="ECO:0000313" key="2">
    <source>
        <dbReference type="Proteomes" id="UP000807769"/>
    </source>
</evidence>
<evidence type="ECO:0000313" key="1">
    <source>
        <dbReference type="EMBL" id="KAG1818650.1"/>
    </source>
</evidence>
<dbReference type="EMBL" id="JABBWG010000011">
    <property type="protein sequence ID" value="KAG1818650.1"/>
    <property type="molecule type" value="Genomic_DNA"/>
</dbReference>